<dbReference type="EMBL" id="CP036339">
    <property type="protein sequence ID" value="QDT72896.1"/>
    <property type="molecule type" value="Genomic_DNA"/>
</dbReference>
<reference evidence="1 2" key="1">
    <citation type="submission" date="2019-02" db="EMBL/GenBank/DDBJ databases">
        <title>Deep-cultivation of Planctomycetes and their phenomic and genomic characterization uncovers novel biology.</title>
        <authorList>
            <person name="Wiegand S."/>
            <person name="Jogler M."/>
            <person name="Boedeker C."/>
            <person name="Pinto D."/>
            <person name="Vollmers J."/>
            <person name="Rivas-Marin E."/>
            <person name="Kohn T."/>
            <person name="Peeters S.H."/>
            <person name="Heuer A."/>
            <person name="Rast P."/>
            <person name="Oberbeckmann S."/>
            <person name="Bunk B."/>
            <person name="Jeske O."/>
            <person name="Meyerdierks A."/>
            <person name="Storesund J.E."/>
            <person name="Kallscheuer N."/>
            <person name="Luecker S."/>
            <person name="Lage O.M."/>
            <person name="Pohl T."/>
            <person name="Merkel B.J."/>
            <person name="Hornburger P."/>
            <person name="Mueller R.-W."/>
            <person name="Bruemmer F."/>
            <person name="Labrenz M."/>
            <person name="Spormann A.M."/>
            <person name="Op den Camp H."/>
            <person name="Overmann J."/>
            <person name="Amann R."/>
            <person name="Jetten M.S.M."/>
            <person name="Mascher T."/>
            <person name="Medema M.H."/>
            <person name="Devos D.P."/>
            <person name="Kaster A.-K."/>
            <person name="Ovreas L."/>
            <person name="Rohde M."/>
            <person name="Galperin M.Y."/>
            <person name="Jogler C."/>
        </authorList>
    </citation>
    <scope>NUCLEOTIDE SEQUENCE [LARGE SCALE GENOMIC DNA]</scope>
    <source>
        <strain evidence="1 2">I41</strain>
    </source>
</reference>
<protein>
    <recommendedName>
        <fullName evidence="3">DUF2946 domain-containing protein</fullName>
    </recommendedName>
</protein>
<sequence>MYSSGLISRVNRSIALGALLAFTTLGLFGHSLHALLPCGDESCGVDASAAERASCSCGHSHAVTAHRRIDSAEQESAPQVSAAEHDSANCPLCTLLAKIKVDRPAIFHARYDAAHCEQLASLGESLLPQDLALSGAPRGPPQA</sequence>
<dbReference type="Proteomes" id="UP000317909">
    <property type="component" value="Chromosome"/>
</dbReference>
<dbReference type="AlphaFoldDB" id="A0A517TWZ4"/>
<keyword evidence="2" id="KW-1185">Reference proteome</keyword>
<proteinExistence type="predicted"/>
<evidence type="ECO:0000313" key="1">
    <source>
        <dbReference type="EMBL" id="QDT72896.1"/>
    </source>
</evidence>
<organism evidence="1 2">
    <name type="scientific">Lacipirellula limnantheis</name>
    <dbReference type="NCBI Taxonomy" id="2528024"/>
    <lineage>
        <taxon>Bacteria</taxon>
        <taxon>Pseudomonadati</taxon>
        <taxon>Planctomycetota</taxon>
        <taxon>Planctomycetia</taxon>
        <taxon>Pirellulales</taxon>
        <taxon>Lacipirellulaceae</taxon>
        <taxon>Lacipirellula</taxon>
    </lineage>
</organism>
<evidence type="ECO:0000313" key="2">
    <source>
        <dbReference type="Proteomes" id="UP000317909"/>
    </source>
</evidence>
<gene>
    <name evidence="1" type="ORF">I41_20810</name>
</gene>
<evidence type="ECO:0008006" key="3">
    <source>
        <dbReference type="Google" id="ProtNLM"/>
    </source>
</evidence>
<dbReference type="KEGG" id="llh:I41_20810"/>
<accession>A0A517TWZ4</accession>
<name>A0A517TWZ4_9BACT</name>